<gene>
    <name evidence="2" type="ORF">Tci_055657</name>
</gene>
<comment type="caution">
    <text evidence="2">The sequence shown here is derived from an EMBL/GenBank/DDBJ whole genome shotgun (WGS) entry which is preliminary data.</text>
</comment>
<protein>
    <submittedName>
        <fullName evidence="2">Retrovirus-related Pol polyprotein from transposon TNT 1-94</fullName>
    </submittedName>
</protein>
<evidence type="ECO:0000313" key="2">
    <source>
        <dbReference type="EMBL" id="GEU83679.1"/>
    </source>
</evidence>
<organism evidence="2">
    <name type="scientific">Tanacetum cinerariifolium</name>
    <name type="common">Dalmatian daisy</name>
    <name type="synonym">Chrysanthemum cinerariifolium</name>
    <dbReference type="NCBI Taxonomy" id="118510"/>
    <lineage>
        <taxon>Eukaryota</taxon>
        <taxon>Viridiplantae</taxon>
        <taxon>Streptophyta</taxon>
        <taxon>Embryophyta</taxon>
        <taxon>Tracheophyta</taxon>
        <taxon>Spermatophyta</taxon>
        <taxon>Magnoliopsida</taxon>
        <taxon>eudicotyledons</taxon>
        <taxon>Gunneridae</taxon>
        <taxon>Pentapetalae</taxon>
        <taxon>asterids</taxon>
        <taxon>campanulids</taxon>
        <taxon>Asterales</taxon>
        <taxon>Asteraceae</taxon>
        <taxon>Asteroideae</taxon>
        <taxon>Anthemideae</taxon>
        <taxon>Anthemidinae</taxon>
        <taxon>Tanacetum</taxon>
    </lineage>
</organism>
<feature type="region of interest" description="Disordered" evidence="1">
    <location>
        <begin position="341"/>
        <end position="361"/>
    </location>
</feature>
<dbReference type="Pfam" id="PF14223">
    <property type="entry name" value="Retrotran_gag_2"/>
    <property type="match status" value="1"/>
</dbReference>
<sequence>MLCYLARMKPYYLKCIKNGPFQPKIPDGDAKSECQWTLYERRVIVQDQRLKSIIMSCLPDDIVESIISCFSAKEAWTDLVHSFEGPSDTKENRIIDLKLEYQTFKAESTESLSQIYTRYKTLLNEIANDGVNLSKLEIKVGIVNSLPEKWLTFSQGLRNANHTQTLDLADVYGSQADPKFPKDYKAEYKKMKANLALLEDEEEVSDKEEVTQVKVLMALVDDELTVGKNHAHNDKKKVNEKWLTVSKKVSQCISEKIPHQKKKVLGGELFTESSSKINENENILVPAFMGYDQEMVPKTKDLVERLNLDIKLLNFNTGRILVPESQAVNESLESTRILNTPELSKDSEAESLTPLPPLKNL</sequence>
<name>A0A6L2NDN9_TANCI</name>
<dbReference type="EMBL" id="BKCJ010008730">
    <property type="protein sequence ID" value="GEU83679.1"/>
    <property type="molecule type" value="Genomic_DNA"/>
</dbReference>
<reference evidence="2" key="1">
    <citation type="journal article" date="2019" name="Sci. Rep.">
        <title>Draft genome of Tanacetum cinerariifolium, the natural source of mosquito coil.</title>
        <authorList>
            <person name="Yamashiro T."/>
            <person name="Shiraishi A."/>
            <person name="Satake H."/>
            <person name="Nakayama K."/>
        </authorList>
    </citation>
    <scope>NUCLEOTIDE SEQUENCE</scope>
</reference>
<accession>A0A6L2NDN9</accession>
<dbReference type="AlphaFoldDB" id="A0A6L2NDN9"/>
<evidence type="ECO:0000256" key="1">
    <source>
        <dbReference type="SAM" id="MobiDB-lite"/>
    </source>
</evidence>
<proteinExistence type="predicted"/>